<dbReference type="Pfam" id="PF04030">
    <property type="entry name" value="ALO"/>
    <property type="match status" value="1"/>
</dbReference>
<dbReference type="Pfam" id="PF01565">
    <property type="entry name" value="FAD_binding_4"/>
    <property type="match status" value="1"/>
</dbReference>
<dbReference type="SUPFAM" id="SSF56176">
    <property type="entry name" value="FAD-binding/transporter-associated domain-like"/>
    <property type="match status" value="1"/>
</dbReference>
<reference evidence="11" key="2">
    <citation type="submission" date="2021-01" db="EMBL/GenBank/DDBJ databases">
        <authorList>
            <person name="Schikora-Tamarit M.A."/>
        </authorList>
    </citation>
    <scope>NUCLEOTIDE SEQUENCE</scope>
    <source>
        <strain evidence="11">NCAIM Y.01608</strain>
    </source>
</reference>
<dbReference type="InterPro" id="IPR010031">
    <property type="entry name" value="FAD_lactone_oxidase-like"/>
</dbReference>
<dbReference type="EMBL" id="JAEUBD010001178">
    <property type="protein sequence ID" value="KAH3664468.1"/>
    <property type="molecule type" value="Genomic_DNA"/>
</dbReference>
<dbReference type="GO" id="GO:0003885">
    <property type="term" value="F:D-arabinono-1,4-lactone oxidase activity"/>
    <property type="evidence" value="ECO:0007669"/>
    <property type="project" value="UniProtKB-UniRule"/>
</dbReference>
<dbReference type="PROSITE" id="PS51387">
    <property type="entry name" value="FAD_PCMH"/>
    <property type="match status" value="1"/>
</dbReference>
<dbReference type="Proteomes" id="UP000788993">
    <property type="component" value="Unassembled WGS sequence"/>
</dbReference>
<dbReference type="GO" id="GO:0034599">
    <property type="term" value="P:cellular response to oxidative stress"/>
    <property type="evidence" value="ECO:0007669"/>
    <property type="project" value="EnsemblFungi"/>
</dbReference>
<dbReference type="NCBIfam" id="TIGR01678">
    <property type="entry name" value="FAD_lactone_ox"/>
    <property type="match status" value="1"/>
</dbReference>
<dbReference type="OrthoDB" id="610608at2759"/>
<keyword evidence="12" id="KW-1185">Reference proteome</keyword>
<accession>A0A1B7SDT4</accession>
<dbReference type="AlphaFoldDB" id="A0A1B7SDT4"/>
<comment type="cofactor">
    <cofactor evidence="1 10">
        <name>FAD</name>
        <dbReference type="ChEBI" id="CHEBI:57692"/>
    </cofactor>
</comment>
<dbReference type="InterPro" id="IPR007173">
    <property type="entry name" value="ALO_C"/>
</dbReference>
<comment type="similarity">
    <text evidence="3 10">Belongs to the oxygen-dependent FAD-linked oxidoreductase family.</text>
</comment>
<dbReference type="PANTHER" id="PTHR43762">
    <property type="entry name" value="L-GULONOLACTONE OXIDASE"/>
    <property type="match status" value="1"/>
</dbReference>
<evidence type="ECO:0000313" key="11">
    <source>
        <dbReference type="EMBL" id="KAH3664468.1"/>
    </source>
</evidence>
<dbReference type="PROSITE" id="PS00862">
    <property type="entry name" value="OX2_COVAL_FAD"/>
    <property type="match status" value="1"/>
</dbReference>
<dbReference type="InterPro" id="IPR016169">
    <property type="entry name" value="FAD-bd_PCMH_sub2"/>
</dbReference>
<dbReference type="InterPro" id="IPR036318">
    <property type="entry name" value="FAD-bd_PCMH-like_sf"/>
</dbReference>
<dbReference type="GO" id="GO:0032473">
    <property type="term" value="C:cytoplasmic side of mitochondrial outer membrane"/>
    <property type="evidence" value="ECO:0007669"/>
    <property type="project" value="EnsemblFungi"/>
</dbReference>
<dbReference type="GO" id="GO:0031489">
    <property type="term" value="F:myosin V binding"/>
    <property type="evidence" value="ECO:0007669"/>
    <property type="project" value="EnsemblFungi"/>
</dbReference>
<dbReference type="InterPro" id="IPR016167">
    <property type="entry name" value="FAD-bd_PCMH_sub1"/>
</dbReference>
<dbReference type="InterPro" id="IPR006094">
    <property type="entry name" value="Oxid_FAD_bind_N"/>
</dbReference>
<proteinExistence type="inferred from homology"/>
<keyword evidence="10" id="KW-0496">Mitochondrion</keyword>
<sequence length="539" mass="61356">MSNPVLPVSLQGRVVPRFIHRTWAKTFYCKPEYYFQPQSIDEIKEIVNCARKNGRTVMTVGSGHSPSNLTMSKDWIVNLDKFNEVVEEKPGPNGMYTDFTVEAGIRIYQLNKILATKGLAIQNLGSISEQSIAGIISTGTHGSSPFHGLVSQQVVDITIVNGVGELVKCSPTENPDLFRAACLSLGKIGLIVYVTIRTVPRYQIKSRQEVISFDTLLDRFDSIWTSDEFVRVWWFPYTQRCILWRASKSTEPISKPRPSWYGTRFGRLFYESLLWISVHIMPRLTPYVERFVFSRQYGLTETYGKGDIAVQESVEGLNMDCLFSQYVNEWAAPLTNGPEILRSLAATINEAAKNNDFYVHAPIEVRCSNTTCSNSTAEQDLSSRTTTSPGPIYGNHLRPLLDNTPRLNWVPQENVTNRQLTLYINATMYRPFYTSVPIGKWYATFEETMEAAGGKPHWAKNFIGTDASNFHKDGEMIGFKDKMEEWFGEDLQTFRKVRREMDPEGVFLSGLDWLKMNGIVEEDEIEKIEELKTLKSDIE</sequence>
<name>A0A1B7SDT4_9ASCO</name>
<comment type="subcellular location">
    <subcellularLocation>
        <location evidence="10">Mitochondrion membrane</location>
    </subcellularLocation>
</comment>
<dbReference type="EC" id="1.1.3.37" evidence="4 10"/>
<dbReference type="InterPro" id="IPR006093">
    <property type="entry name" value="Oxy_OxRdtase_FAD_BS"/>
</dbReference>
<evidence type="ECO:0000256" key="1">
    <source>
        <dbReference type="ARBA" id="ARBA00001974"/>
    </source>
</evidence>
<evidence type="ECO:0000256" key="6">
    <source>
        <dbReference type="ARBA" id="ARBA00022630"/>
    </source>
</evidence>
<keyword evidence="7 10" id="KW-0274">FAD</keyword>
<comment type="pathway">
    <text evidence="2 10">Cofactor biosynthesis; D-erythroascorbate biosynthesis; dehydro-D-arabinono-1,4-lactone from D-arabinose: step 2/2.</text>
</comment>
<dbReference type="PANTHER" id="PTHR43762:SF1">
    <property type="entry name" value="D-ARABINONO-1,4-LACTONE OXIDASE"/>
    <property type="match status" value="1"/>
</dbReference>
<dbReference type="InterPro" id="IPR030654">
    <property type="entry name" value="Sugar_lactone_oxidase"/>
</dbReference>
<evidence type="ECO:0000256" key="4">
    <source>
        <dbReference type="ARBA" id="ARBA00013136"/>
    </source>
</evidence>
<dbReference type="PIRSF" id="PIRSF000136">
    <property type="entry name" value="LGO_GLO"/>
    <property type="match status" value="1"/>
</dbReference>
<evidence type="ECO:0000256" key="10">
    <source>
        <dbReference type="RuleBase" id="RU367158"/>
    </source>
</evidence>
<dbReference type="RefSeq" id="XP_018209598.1">
    <property type="nucleotide sequence ID" value="XM_018355279.1"/>
</dbReference>
<dbReference type="InterPro" id="IPR016166">
    <property type="entry name" value="FAD-bd_PCMH"/>
</dbReference>
<keyword evidence="6 10" id="KW-0285">Flavoprotein</keyword>
<evidence type="ECO:0000256" key="5">
    <source>
        <dbReference type="ARBA" id="ARBA00016426"/>
    </source>
</evidence>
<comment type="caution">
    <text evidence="11">The sequence shown here is derived from an EMBL/GenBank/DDBJ whole genome shotgun (WGS) entry which is preliminary data.</text>
</comment>
<dbReference type="GO" id="GO:0071949">
    <property type="term" value="F:FAD binding"/>
    <property type="evidence" value="ECO:0007669"/>
    <property type="project" value="UniProtKB-UniRule"/>
</dbReference>
<evidence type="ECO:0000313" key="12">
    <source>
        <dbReference type="Proteomes" id="UP000788993"/>
    </source>
</evidence>
<gene>
    <name evidence="11" type="ORF">OGATHE_003283</name>
</gene>
<evidence type="ECO:0000256" key="8">
    <source>
        <dbReference type="ARBA" id="ARBA00023002"/>
    </source>
</evidence>
<keyword evidence="8 10" id="KW-0560">Oxidoreductase</keyword>
<protein>
    <recommendedName>
        <fullName evidence="5 10">D-arabinono-1,4-lactone oxidase</fullName>
        <shortName evidence="10">ALO</shortName>
        <ecNumber evidence="4 10">1.1.3.37</ecNumber>
    </recommendedName>
    <alternativeName>
        <fullName evidence="9 10">L-galactono-gamma-lactone oxidase</fullName>
    </alternativeName>
</protein>
<reference evidence="11" key="1">
    <citation type="journal article" date="2021" name="Open Biol.">
        <title>Shared evolutionary footprints suggest mitochondrial oxidative damage underlies multiple complex I losses in fungi.</title>
        <authorList>
            <person name="Schikora-Tamarit M.A."/>
            <person name="Marcet-Houben M."/>
            <person name="Nosek J."/>
            <person name="Gabaldon T."/>
        </authorList>
    </citation>
    <scope>NUCLEOTIDE SEQUENCE</scope>
    <source>
        <strain evidence="11">NCAIM Y.01608</strain>
    </source>
</reference>
<evidence type="ECO:0000256" key="9">
    <source>
        <dbReference type="ARBA" id="ARBA00033418"/>
    </source>
</evidence>
<comment type="catalytic activity">
    <reaction evidence="10">
        <text>D-arabinono-1,4-lactone + O2 = dehydro-D-arabinono-1,4-lactone + H2O2 + H(+)</text>
        <dbReference type="Rhea" id="RHEA:23756"/>
        <dbReference type="ChEBI" id="CHEBI:15378"/>
        <dbReference type="ChEBI" id="CHEBI:15379"/>
        <dbReference type="ChEBI" id="CHEBI:16240"/>
        <dbReference type="ChEBI" id="CHEBI:16292"/>
        <dbReference type="ChEBI" id="CHEBI:58277"/>
        <dbReference type="EC" id="1.1.3.37"/>
    </reaction>
</comment>
<dbReference type="GO" id="GO:0000001">
    <property type="term" value="P:mitochondrion inheritance"/>
    <property type="evidence" value="ECO:0007669"/>
    <property type="project" value="EnsemblFungi"/>
</dbReference>
<evidence type="ECO:0000256" key="2">
    <source>
        <dbReference type="ARBA" id="ARBA00005083"/>
    </source>
</evidence>
<dbReference type="GO" id="GO:0070485">
    <property type="term" value="P:dehydro-D-arabinono-1,4-lactone biosynthetic process"/>
    <property type="evidence" value="ECO:0007669"/>
    <property type="project" value="EnsemblFungi"/>
</dbReference>
<evidence type="ECO:0000256" key="7">
    <source>
        <dbReference type="ARBA" id="ARBA00022827"/>
    </source>
</evidence>
<dbReference type="Gene3D" id="3.30.43.10">
    <property type="entry name" value="Uridine Diphospho-n-acetylenolpyruvylglucosamine Reductase, domain 2"/>
    <property type="match status" value="1"/>
</dbReference>
<organism evidence="11 12">
    <name type="scientific">Ogataea polymorpha</name>
    <dbReference type="NCBI Taxonomy" id="460523"/>
    <lineage>
        <taxon>Eukaryota</taxon>
        <taxon>Fungi</taxon>
        <taxon>Dikarya</taxon>
        <taxon>Ascomycota</taxon>
        <taxon>Saccharomycotina</taxon>
        <taxon>Pichiomycetes</taxon>
        <taxon>Pichiales</taxon>
        <taxon>Pichiaceae</taxon>
        <taxon>Ogataea</taxon>
    </lineage>
</organism>
<dbReference type="Gene3D" id="3.30.465.10">
    <property type="match status" value="1"/>
</dbReference>
<evidence type="ECO:0000256" key="3">
    <source>
        <dbReference type="ARBA" id="ARBA00005466"/>
    </source>
</evidence>